<dbReference type="GO" id="GO:0016812">
    <property type="term" value="F:hydrolase activity, acting on carbon-nitrogen (but not peptide) bonds, in cyclic amides"/>
    <property type="evidence" value="ECO:0007669"/>
    <property type="project" value="TreeGrafter"/>
</dbReference>
<dbReference type="InterPro" id="IPR013108">
    <property type="entry name" value="Amidohydro_3"/>
</dbReference>
<feature type="chain" id="PRO_5014774213" evidence="1">
    <location>
        <begin position="21"/>
        <end position="559"/>
    </location>
</feature>
<keyword evidence="4" id="KW-1185">Reference proteome</keyword>
<dbReference type="CDD" id="cd01297">
    <property type="entry name" value="D-aminoacylase"/>
    <property type="match status" value="1"/>
</dbReference>
<dbReference type="PANTHER" id="PTHR11647">
    <property type="entry name" value="HYDRANTOINASE/DIHYDROPYRIMIDINASE FAMILY MEMBER"/>
    <property type="match status" value="1"/>
</dbReference>
<dbReference type="PROSITE" id="PS51257">
    <property type="entry name" value="PROKAR_LIPOPROTEIN"/>
    <property type="match status" value="1"/>
</dbReference>
<proteinExistence type="predicted"/>
<dbReference type="AlphaFoldDB" id="A0A2N0VHX7"/>
<evidence type="ECO:0000256" key="1">
    <source>
        <dbReference type="SAM" id="SignalP"/>
    </source>
</evidence>
<accession>A0A2N0VHX7</accession>
<dbReference type="Pfam" id="PF07969">
    <property type="entry name" value="Amidohydro_3"/>
    <property type="match status" value="1"/>
</dbReference>
<dbReference type="SUPFAM" id="SSF51556">
    <property type="entry name" value="Metallo-dependent hydrolases"/>
    <property type="match status" value="1"/>
</dbReference>
<dbReference type="InterPro" id="IPR032466">
    <property type="entry name" value="Metal_Hydrolase"/>
</dbReference>
<sequence length="559" mass="61834">MLKQLLFLVFVTLIFASCKAEQYDVIITNGIVYDGTGSFPTEADIGIRGDKIVKIGTIQNRSGASEVINAGGKAVSPGFINMLSWGAGSLMNDGRSMSGIKQGVTLELFGEGSSLGPLSDQMQKERWGDDPSNYQWKTLGEALDFMESGGISTNVGSFVGATTLRIHQVGRTDREPTEDELENMRSLTDEAMREGAMGLGTSLIYAPAFYAETDELIEMAKVVGEYDGMYISHLRSEGNRFVESVEELITIGQEAGVHAEIHHLKAAGQQNWHKLDEVIDRVEEVRSEGQPVTANMYTYDAAATSLAAIFPPWTQDGGHSAWIERLKDPETREKIIEEIKTPSDEWENFYLMAGGGEGIIVVGLRSEELQKYVGMTLSEITAERGDDDEVRTAVDLTVEDNNRIGAIYYLMSEENVKRQIKLPWMSFGSDGGTFAAEGDILNRQMHPRAWGNFARLLGKYVRDEKLISLEEAIYKLTGLPATNLKLNQRGFLKEGYYADIVIFDPDQIEDHATFENPHQYATGVEHVFVNGVQVLKSSEHTGEMPGRFVKGPGYYAAQN</sequence>
<evidence type="ECO:0000313" key="4">
    <source>
        <dbReference type="Proteomes" id="UP000233398"/>
    </source>
</evidence>
<feature type="signal peptide" evidence="1">
    <location>
        <begin position="1"/>
        <end position="20"/>
    </location>
</feature>
<dbReference type="InterPro" id="IPR050378">
    <property type="entry name" value="Metallo-dep_Hydrolases_sf"/>
</dbReference>
<dbReference type="RefSeq" id="WP_101073344.1">
    <property type="nucleotide sequence ID" value="NZ_PISP01000002.1"/>
</dbReference>
<protein>
    <submittedName>
        <fullName evidence="3">Aminoacylase</fullName>
    </submittedName>
</protein>
<dbReference type="OrthoDB" id="9775607at2"/>
<comment type="caution">
    <text evidence="3">The sequence shown here is derived from an EMBL/GenBank/DDBJ whole genome shotgun (WGS) entry which is preliminary data.</text>
</comment>
<gene>
    <name evidence="3" type="ORF">CWD77_09605</name>
</gene>
<dbReference type="GO" id="GO:0005829">
    <property type="term" value="C:cytosol"/>
    <property type="evidence" value="ECO:0007669"/>
    <property type="project" value="TreeGrafter"/>
</dbReference>
<dbReference type="SUPFAM" id="SSF51338">
    <property type="entry name" value="Composite domain of metallo-dependent hydrolases"/>
    <property type="match status" value="1"/>
</dbReference>
<dbReference type="PANTHER" id="PTHR11647:SF1">
    <property type="entry name" value="COLLAPSIN RESPONSE MEDIATOR PROTEIN"/>
    <property type="match status" value="1"/>
</dbReference>
<evidence type="ECO:0000259" key="2">
    <source>
        <dbReference type="Pfam" id="PF07969"/>
    </source>
</evidence>
<dbReference type="Proteomes" id="UP000233398">
    <property type="component" value="Unassembled WGS sequence"/>
</dbReference>
<reference evidence="3 4" key="1">
    <citation type="submission" date="2017-11" db="EMBL/GenBank/DDBJ databases">
        <title>Rhodohalobacter 15182 sp. nov., isolated from a salt lake.</title>
        <authorList>
            <person name="Han S."/>
        </authorList>
    </citation>
    <scope>NUCLEOTIDE SEQUENCE [LARGE SCALE GENOMIC DNA]</scope>
    <source>
        <strain evidence="3 4">15182</strain>
    </source>
</reference>
<keyword evidence="1" id="KW-0732">Signal</keyword>
<organism evidence="3 4">
    <name type="scientific">Rhodohalobacter barkolensis</name>
    <dbReference type="NCBI Taxonomy" id="2053187"/>
    <lineage>
        <taxon>Bacteria</taxon>
        <taxon>Pseudomonadati</taxon>
        <taxon>Balneolota</taxon>
        <taxon>Balneolia</taxon>
        <taxon>Balneolales</taxon>
        <taxon>Balneolaceae</taxon>
        <taxon>Rhodohalobacter</taxon>
    </lineage>
</organism>
<evidence type="ECO:0000313" key="3">
    <source>
        <dbReference type="EMBL" id="PKD43805.1"/>
    </source>
</evidence>
<dbReference type="Gene3D" id="3.20.20.140">
    <property type="entry name" value="Metal-dependent hydrolases"/>
    <property type="match status" value="3"/>
</dbReference>
<dbReference type="InterPro" id="IPR011059">
    <property type="entry name" value="Metal-dep_hydrolase_composite"/>
</dbReference>
<feature type="domain" description="Amidohydrolase 3" evidence="2">
    <location>
        <begin position="446"/>
        <end position="534"/>
    </location>
</feature>
<dbReference type="EMBL" id="PISP01000002">
    <property type="protein sequence ID" value="PKD43805.1"/>
    <property type="molecule type" value="Genomic_DNA"/>
</dbReference>
<name>A0A2N0VHX7_9BACT</name>